<dbReference type="Proteomes" id="UP001221009">
    <property type="component" value="Chromosome"/>
</dbReference>
<name>A0AAX3QY59_PARDI</name>
<dbReference type="AlphaFoldDB" id="A0AAX3QY59"/>
<sequence>MKKVVIFSLNFNSAHISHLLASYMQCQDLGYDPILYLHKDFEPFISHEKVNYLIYKRDSLPKEIHIGMFLFPSLNNITQSVLLKVFHRAKIIYLYHEPLDSMKSYIQHNNIFEVCVIVLKDLVSLFTLILSDLILLPSEKSYSQYEKNNYRIFNKEYYYFPLLYPDYNEDRSNMSKLYFSYIGGACREHAFEKYLLFVKKAIEQKFMVDKLQFCIATRTHLDLIDPVIKEIMDSDRVVIQQGRHLSNEEISDYYSKSYIVWNAYDRTNQSGVLANSFMFGVPLIIMKSNMSEYVTNHGNVVAINNNEDYQEICDAVKCIMSKYSAYVSSARESFLHNFYYKAHNEQFKKLVDRLFIK</sequence>
<dbReference type="EMBL" id="CP120353">
    <property type="protein sequence ID" value="WET65755.1"/>
    <property type="molecule type" value="Genomic_DNA"/>
</dbReference>
<accession>A0AAX3QY59</accession>
<dbReference type="RefSeq" id="WP_147342799.1">
    <property type="nucleotide sequence ID" value="NZ_CP120353.1"/>
</dbReference>
<gene>
    <name evidence="1" type="ORF">P2T59_07140</name>
</gene>
<proteinExistence type="predicted"/>
<evidence type="ECO:0000313" key="2">
    <source>
        <dbReference type="Proteomes" id="UP001221009"/>
    </source>
</evidence>
<evidence type="ECO:0000313" key="1">
    <source>
        <dbReference type="EMBL" id="WET65755.1"/>
    </source>
</evidence>
<dbReference type="SUPFAM" id="SSF53756">
    <property type="entry name" value="UDP-Glycosyltransferase/glycogen phosphorylase"/>
    <property type="match status" value="1"/>
</dbReference>
<dbReference type="Gene3D" id="3.40.50.2000">
    <property type="entry name" value="Glycogen Phosphorylase B"/>
    <property type="match status" value="1"/>
</dbReference>
<organism evidence="1 2">
    <name type="scientific">Parabacteroides distasonis</name>
    <dbReference type="NCBI Taxonomy" id="823"/>
    <lineage>
        <taxon>Bacteria</taxon>
        <taxon>Pseudomonadati</taxon>
        <taxon>Bacteroidota</taxon>
        <taxon>Bacteroidia</taxon>
        <taxon>Bacteroidales</taxon>
        <taxon>Tannerellaceae</taxon>
        <taxon>Parabacteroides</taxon>
    </lineage>
</organism>
<protein>
    <submittedName>
        <fullName evidence="1">Glycosyltransferase</fullName>
    </submittedName>
</protein>
<reference evidence="1" key="1">
    <citation type="submission" date="2023-03" db="EMBL/GenBank/DDBJ databases">
        <title>Parabacteroides distasonis, a bacteria resistant against UC.</title>
        <authorList>
            <person name="Dai W."/>
        </authorList>
    </citation>
    <scope>NUCLEOTIDE SEQUENCE</scope>
    <source>
        <strain evidence="1">F1-28</strain>
    </source>
</reference>